<protein>
    <submittedName>
        <fullName evidence="3">DUF4132 domain-containing protein</fullName>
    </submittedName>
</protein>
<dbReference type="InterPro" id="IPR025406">
    <property type="entry name" value="DUF4132"/>
</dbReference>
<accession>A0A6G7Y5E6</accession>
<name>A0A6G7Y5E6_9ACTN</name>
<evidence type="ECO:0000259" key="2">
    <source>
        <dbReference type="Pfam" id="PF13569"/>
    </source>
</evidence>
<evidence type="ECO:0000313" key="4">
    <source>
        <dbReference type="Proteomes" id="UP000501058"/>
    </source>
</evidence>
<evidence type="ECO:0000313" key="3">
    <source>
        <dbReference type="EMBL" id="QIK72035.1"/>
    </source>
</evidence>
<dbReference type="Proteomes" id="UP000501058">
    <property type="component" value="Chromosome"/>
</dbReference>
<keyword evidence="4" id="KW-1185">Reference proteome</keyword>
<feature type="region of interest" description="Disordered" evidence="1">
    <location>
        <begin position="576"/>
        <end position="608"/>
    </location>
</feature>
<proteinExistence type="predicted"/>
<evidence type="ECO:0000256" key="1">
    <source>
        <dbReference type="SAM" id="MobiDB-lite"/>
    </source>
</evidence>
<reference evidence="3 4" key="1">
    <citation type="submission" date="2020-03" db="EMBL/GenBank/DDBJ databases">
        <title>Propioniciclava sp. nov., isolated from Hydrophilus acuminatus.</title>
        <authorList>
            <person name="Hyun D.-W."/>
            <person name="Bae J.-W."/>
        </authorList>
    </citation>
    <scope>NUCLEOTIDE SEQUENCE [LARGE SCALE GENOMIC DNA]</scope>
    <source>
        <strain evidence="3 4">HDW11</strain>
    </source>
</reference>
<dbReference type="RefSeq" id="WP_166233004.1">
    <property type="nucleotide sequence ID" value="NZ_CP049865.1"/>
</dbReference>
<dbReference type="Pfam" id="PF13569">
    <property type="entry name" value="DUF4132"/>
    <property type="match status" value="1"/>
</dbReference>
<dbReference type="KEGG" id="prv:G7070_06845"/>
<sequence>MSDDTPAVPNPCAPVPPSRLEWAGYAWGEPLPDLTPDPAFDRAAFEAAVARYGVHNGQVIRSPRLPFDTMPALQAVRLLDRMLQYHDDAHQGATDVLTVVLEEGADAIPGEFIRFHAGHVLAVRAVVVPQLPPARLARWRAEAERAALHDLGRLLASAALAEPAAHLAALAAAPDDLLRGHHLRDAAALLCAVADPDERLRHARRWGVPDMAASHLDVDVVHVLGIDPVPALAERVAARTDAAEAAREFAALTAVPDGAAAAPAVGPVLALARSSAAIDLARDWLAARPAALAAYVGYAEADRPLLSALLARARARGANLAEASDPVLRGVLAELAEADARPAITPPWWAAAVAAEKKAPKPTGRGGLSAPREAPWFARPDALPPVLTAEGDRLAPDVAAELVAAAARGAKDPDLRARPLVAAAREHLEESSRERLAIALFDGYLASGADAKLRAYAIAAGLLGGPAFVDHAAPLVMLWPGRGAYQRSVLVLTAFAATGSRHAMTLLSDRFAKVKTRKVREGAEAALAKAAVAQGMTPDAYEDTLVPDGGLDARGGLDLSYGTRCFRATLLPDGSTPVRELAADGRPLPGASGRPQKSLPAPRADDDPAAVAHAKATLTATRRALRGITSAQTRRLERALVTGRTWTGDQLRAYLAHPVLGGLARPLVWITDDGRTIRATEEGEFVTAADDPGEPAPDETLRLAHPLLLPAPDADAWRAALREHDLIAPFDQLDRPVAALPADAVGADLPGRLLPVGIHPGTFASTVERAGWTPGPTGQGGYRDTWTLRGDEVTLTMVIAPGVHPMGMADGEPVAVASVGATAAGRPVAWPDVDRVLASEVLTLLDRLTPA</sequence>
<feature type="domain" description="DUF4132" evidence="2">
    <location>
        <begin position="593"/>
        <end position="772"/>
    </location>
</feature>
<organism evidence="3 4">
    <name type="scientific">Propioniciclava coleopterorum</name>
    <dbReference type="NCBI Taxonomy" id="2714937"/>
    <lineage>
        <taxon>Bacteria</taxon>
        <taxon>Bacillati</taxon>
        <taxon>Actinomycetota</taxon>
        <taxon>Actinomycetes</taxon>
        <taxon>Propionibacteriales</taxon>
        <taxon>Propionibacteriaceae</taxon>
        <taxon>Propioniciclava</taxon>
    </lineage>
</organism>
<dbReference type="AlphaFoldDB" id="A0A6G7Y5E6"/>
<dbReference type="EMBL" id="CP049865">
    <property type="protein sequence ID" value="QIK72035.1"/>
    <property type="molecule type" value="Genomic_DNA"/>
</dbReference>
<gene>
    <name evidence="3" type="ORF">G7070_06845</name>
</gene>